<gene>
    <name evidence="1" type="ORF">JD844_033782</name>
</gene>
<evidence type="ECO:0000313" key="2">
    <source>
        <dbReference type="Proteomes" id="UP000826234"/>
    </source>
</evidence>
<organism evidence="1 2">
    <name type="scientific">Phrynosoma platyrhinos</name>
    <name type="common">Desert horned lizard</name>
    <dbReference type="NCBI Taxonomy" id="52577"/>
    <lineage>
        <taxon>Eukaryota</taxon>
        <taxon>Metazoa</taxon>
        <taxon>Chordata</taxon>
        <taxon>Craniata</taxon>
        <taxon>Vertebrata</taxon>
        <taxon>Euteleostomi</taxon>
        <taxon>Lepidosauria</taxon>
        <taxon>Squamata</taxon>
        <taxon>Bifurcata</taxon>
        <taxon>Unidentata</taxon>
        <taxon>Episquamata</taxon>
        <taxon>Toxicofera</taxon>
        <taxon>Iguania</taxon>
        <taxon>Phrynosomatidae</taxon>
        <taxon>Phrynosomatinae</taxon>
        <taxon>Phrynosoma</taxon>
    </lineage>
</organism>
<dbReference type="InterPro" id="IPR015943">
    <property type="entry name" value="WD40/YVTN_repeat-like_dom_sf"/>
</dbReference>
<dbReference type="Gene3D" id="2.130.10.10">
    <property type="entry name" value="YVTN repeat-like/Quinoprotein amine dehydrogenase"/>
    <property type="match status" value="1"/>
</dbReference>
<proteinExistence type="predicted"/>
<name>A0ABQ7T6L4_PHRPL</name>
<evidence type="ECO:0008006" key="3">
    <source>
        <dbReference type="Google" id="ProtNLM"/>
    </source>
</evidence>
<protein>
    <recommendedName>
        <fullName evidence="3">WD repeat-containing protein 73</fullName>
    </recommendedName>
</protein>
<dbReference type="InterPro" id="IPR042795">
    <property type="entry name" value="Wdr73"/>
</dbReference>
<dbReference type="EMBL" id="JAIPUX010001232">
    <property type="protein sequence ID" value="KAH0625299.1"/>
    <property type="molecule type" value="Genomic_DNA"/>
</dbReference>
<evidence type="ECO:0000313" key="1">
    <source>
        <dbReference type="EMBL" id="KAH0625299.1"/>
    </source>
</evidence>
<feature type="non-terminal residue" evidence="1">
    <location>
        <position position="1"/>
    </location>
</feature>
<dbReference type="Proteomes" id="UP000826234">
    <property type="component" value="Unassembled WGS sequence"/>
</dbReference>
<dbReference type="PANTHER" id="PTHR46947">
    <property type="entry name" value="WD REPEAT-CONTAINING PROTEIN 73"/>
    <property type="match status" value="1"/>
</dbReference>
<dbReference type="InterPro" id="IPR036322">
    <property type="entry name" value="WD40_repeat_dom_sf"/>
</dbReference>
<accession>A0ABQ7T6L4</accession>
<dbReference type="PANTHER" id="PTHR46947:SF1">
    <property type="entry name" value="WD REPEAT-CONTAINING PROTEIN 73"/>
    <property type="match status" value="1"/>
</dbReference>
<sequence>IIKPLGTIPTLPGGDASWAKIATTVSKPFRVFHGVRIGNLQVTDIESKQTLFMAASPSNEEVSTVDFLDEATAFACSTKGQLFLADTRQPPHLLEAAGDVPVPLASGGPRWCAGVRRSPLDPSATDEPLIAQLSSGGHVVLRDLRNTTSPLAVVQCCVPMTPGSSDFSFHLVQGFDGTVHIYDTRNWGPSAQETKPLFLHKGHVFSGASGAGQPPLVTTTHTWHPSKPQTLLSAASDGSLHVWDWADPRGLS</sequence>
<keyword evidence="2" id="KW-1185">Reference proteome</keyword>
<comment type="caution">
    <text evidence="1">The sequence shown here is derived from an EMBL/GenBank/DDBJ whole genome shotgun (WGS) entry which is preliminary data.</text>
</comment>
<dbReference type="SUPFAM" id="SSF50978">
    <property type="entry name" value="WD40 repeat-like"/>
    <property type="match status" value="1"/>
</dbReference>
<reference evidence="1 2" key="1">
    <citation type="journal article" date="2022" name="Gigascience">
        <title>A chromosome-level genome assembly and annotation of the desert horned lizard, Phrynosoma platyrhinos, provides insight into chromosomal rearrangements among reptiles.</title>
        <authorList>
            <person name="Koochekian N."/>
            <person name="Ascanio A."/>
            <person name="Farleigh K."/>
            <person name="Card D.C."/>
            <person name="Schield D.R."/>
            <person name="Castoe T.A."/>
            <person name="Jezkova T."/>
        </authorList>
    </citation>
    <scope>NUCLEOTIDE SEQUENCE [LARGE SCALE GENOMIC DNA]</scope>
    <source>
        <strain evidence="1">NK-2021</strain>
    </source>
</reference>